<dbReference type="InterPro" id="IPR001789">
    <property type="entry name" value="Sig_transdc_resp-reg_receiver"/>
</dbReference>
<dbReference type="PANTHER" id="PTHR48111:SF4">
    <property type="entry name" value="DNA-BINDING DUAL TRANSCRIPTIONAL REGULATOR OMPR"/>
    <property type="match status" value="1"/>
</dbReference>
<dbReference type="GO" id="GO:0005829">
    <property type="term" value="C:cytosol"/>
    <property type="evidence" value="ECO:0007669"/>
    <property type="project" value="TreeGrafter"/>
</dbReference>
<reference evidence="10 11" key="1">
    <citation type="journal article" date="2018" name="Genome Announc.">
        <title>Draft Genome Sequence of "Candidatus Phycosocius bacilliformis," an Alphaproteobacterial Ectosymbiont of the Hydrocarbon-Producing Green Alga Botryococcus braunii.</title>
        <authorList>
            <person name="Tanabe Y."/>
            <person name="Yamaguchi H."/>
            <person name="Watanabe M.M."/>
        </authorList>
    </citation>
    <scope>NUCLEOTIDE SEQUENCE [LARGE SCALE GENOMIC DNA]</scope>
    <source>
        <strain evidence="10 11">BOTRYCO-2</strain>
    </source>
</reference>
<keyword evidence="11" id="KW-1185">Reference proteome</keyword>
<dbReference type="InterPro" id="IPR016032">
    <property type="entry name" value="Sig_transdc_resp-reg_C-effctor"/>
</dbReference>
<accession>A0A2P2EE46</accession>
<dbReference type="InterPro" id="IPR039420">
    <property type="entry name" value="WalR-like"/>
</dbReference>
<dbReference type="CDD" id="cd00383">
    <property type="entry name" value="trans_reg_C"/>
    <property type="match status" value="1"/>
</dbReference>
<dbReference type="EMBL" id="BFBR01000012">
    <property type="protein sequence ID" value="GBF59339.1"/>
    <property type="molecule type" value="Genomic_DNA"/>
</dbReference>
<dbReference type="SMART" id="SM00862">
    <property type="entry name" value="Trans_reg_C"/>
    <property type="match status" value="1"/>
</dbReference>
<evidence type="ECO:0000256" key="4">
    <source>
        <dbReference type="ARBA" id="ARBA00023125"/>
    </source>
</evidence>
<dbReference type="GO" id="GO:0006355">
    <property type="term" value="P:regulation of DNA-templated transcription"/>
    <property type="evidence" value="ECO:0007669"/>
    <property type="project" value="InterPro"/>
</dbReference>
<dbReference type="GO" id="GO:0000156">
    <property type="term" value="F:phosphorelay response regulator activity"/>
    <property type="evidence" value="ECO:0007669"/>
    <property type="project" value="TreeGrafter"/>
</dbReference>
<evidence type="ECO:0000256" key="6">
    <source>
        <dbReference type="PROSITE-ProRule" id="PRU00169"/>
    </source>
</evidence>
<dbReference type="InterPro" id="IPR036388">
    <property type="entry name" value="WH-like_DNA-bd_sf"/>
</dbReference>
<protein>
    <submittedName>
        <fullName evidence="10">Transcriptional regulatory protein OmpR</fullName>
    </submittedName>
</protein>
<evidence type="ECO:0000259" key="8">
    <source>
        <dbReference type="PROSITE" id="PS50110"/>
    </source>
</evidence>
<evidence type="ECO:0000256" key="7">
    <source>
        <dbReference type="PROSITE-ProRule" id="PRU01091"/>
    </source>
</evidence>
<dbReference type="SUPFAM" id="SSF52172">
    <property type="entry name" value="CheY-like"/>
    <property type="match status" value="1"/>
</dbReference>
<feature type="modified residue" description="4-aspartylphosphate" evidence="6">
    <location>
        <position position="57"/>
    </location>
</feature>
<dbReference type="Gene3D" id="6.10.250.690">
    <property type="match status" value="1"/>
</dbReference>
<keyword evidence="3" id="KW-0805">Transcription regulation</keyword>
<evidence type="ECO:0000313" key="10">
    <source>
        <dbReference type="EMBL" id="GBF59339.1"/>
    </source>
</evidence>
<keyword evidence="4 7" id="KW-0238">DNA-binding</keyword>
<gene>
    <name evidence="10" type="primary">ompR_2</name>
    <name evidence="10" type="ORF">PbB2_03034</name>
</gene>
<dbReference type="PANTHER" id="PTHR48111">
    <property type="entry name" value="REGULATOR OF RPOS"/>
    <property type="match status" value="1"/>
</dbReference>
<evidence type="ECO:0000256" key="5">
    <source>
        <dbReference type="ARBA" id="ARBA00023163"/>
    </source>
</evidence>
<evidence type="ECO:0000256" key="1">
    <source>
        <dbReference type="ARBA" id="ARBA00022553"/>
    </source>
</evidence>
<dbReference type="Pfam" id="PF00486">
    <property type="entry name" value="Trans_reg_C"/>
    <property type="match status" value="1"/>
</dbReference>
<feature type="domain" description="OmpR/PhoB-type" evidence="9">
    <location>
        <begin position="136"/>
        <end position="236"/>
    </location>
</feature>
<evidence type="ECO:0000259" key="9">
    <source>
        <dbReference type="PROSITE" id="PS51755"/>
    </source>
</evidence>
<comment type="caution">
    <text evidence="10">The sequence shown here is derived from an EMBL/GenBank/DDBJ whole genome shotgun (WGS) entry which is preliminary data.</text>
</comment>
<evidence type="ECO:0000256" key="3">
    <source>
        <dbReference type="ARBA" id="ARBA00023015"/>
    </source>
</evidence>
<keyword evidence="1 6" id="KW-0597">Phosphoprotein</keyword>
<feature type="domain" description="Response regulatory" evidence="8">
    <location>
        <begin position="8"/>
        <end position="121"/>
    </location>
</feature>
<dbReference type="Proteomes" id="UP000245086">
    <property type="component" value="Unassembled WGS sequence"/>
</dbReference>
<name>A0A2P2EE46_9PROT</name>
<dbReference type="RefSeq" id="WP_192576384.1">
    <property type="nucleotide sequence ID" value="NZ_BFBR01000012.1"/>
</dbReference>
<dbReference type="Pfam" id="PF00072">
    <property type="entry name" value="Response_reg"/>
    <property type="match status" value="1"/>
</dbReference>
<dbReference type="PROSITE" id="PS51755">
    <property type="entry name" value="OMPR_PHOB"/>
    <property type="match status" value="1"/>
</dbReference>
<dbReference type="SUPFAM" id="SSF46894">
    <property type="entry name" value="C-terminal effector domain of the bipartite response regulators"/>
    <property type="match status" value="1"/>
</dbReference>
<organism evidence="10 11">
    <name type="scientific">Candidatus Phycosocius bacilliformis</name>
    <dbReference type="NCBI Taxonomy" id="1445552"/>
    <lineage>
        <taxon>Bacteria</taxon>
        <taxon>Pseudomonadati</taxon>
        <taxon>Pseudomonadota</taxon>
        <taxon>Alphaproteobacteria</taxon>
        <taxon>Caulobacterales</taxon>
        <taxon>Caulobacterales incertae sedis</taxon>
        <taxon>Candidatus Phycosocius</taxon>
    </lineage>
</organism>
<dbReference type="InterPro" id="IPR001867">
    <property type="entry name" value="OmpR/PhoB-type_DNA-bd"/>
</dbReference>
<dbReference type="PROSITE" id="PS50110">
    <property type="entry name" value="RESPONSE_REGULATORY"/>
    <property type="match status" value="1"/>
</dbReference>
<feature type="DNA-binding region" description="OmpR/PhoB-type" evidence="7">
    <location>
        <begin position="136"/>
        <end position="236"/>
    </location>
</feature>
<dbReference type="GO" id="GO:0000976">
    <property type="term" value="F:transcription cis-regulatory region binding"/>
    <property type="evidence" value="ECO:0007669"/>
    <property type="project" value="TreeGrafter"/>
</dbReference>
<dbReference type="SMART" id="SM00448">
    <property type="entry name" value="REC"/>
    <property type="match status" value="1"/>
</dbReference>
<keyword evidence="2" id="KW-0902">Two-component regulatory system</keyword>
<evidence type="ECO:0000256" key="2">
    <source>
        <dbReference type="ARBA" id="ARBA00023012"/>
    </source>
</evidence>
<sequence>MITPETPHILIVDDHREIRESLGAFLRRHGRRVTTADSVTAAREALKINRFDLIVLDIMMPGEDGLSFCKSLSPYQSPPVILISARGDDVDRIIGLEIGADDYVSKPFNPRELLARIDAVIRRAIQPPRGSVSGTLRKARFGDWTFSPTQFRLQQTGGEAFLLSSTEARLLQVLVQRPGIAFSRDQLLDLSSVHGLDISERAIDTQISRLRRKLGDDPKNPRFIQTIWGGGYVFAEAVTWTDEN</sequence>
<dbReference type="GO" id="GO:0032993">
    <property type="term" value="C:protein-DNA complex"/>
    <property type="evidence" value="ECO:0007669"/>
    <property type="project" value="TreeGrafter"/>
</dbReference>
<dbReference type="AlphaFoldDB" id="A0A2P2EE46"/>
<dbReference type="Gene3D" id="1.10.10.10">
    <property type="entry name" value="Winged helix-like DNA-binding domain superfamily/Winged helix DNA-binding domain"/>
    <property type="match status" value="1"/>
</dbReference>
<keyword evidence="5" id="KW-0804">Transcription</keyword>
<dbReference type="Gene3D" id="3.40.50.2300">
    <property type="match status" value="1"/>
</dbReference>
<evidence type="ECO:0000313" key="11">
    <source>
        <dbReference type="Proteomes" id="UP000245086"/>
    </source>
</evidence>
<dbReference type="InterPro" id="IPR011006">
    <property type="entry name" value="CheY-like_superfamily"/>
</dbReference>
<proteinExistence type="predicted"/>